<dbReference type="KEGG" id="vg:29122818"/>
<sequence>MRLSLKVFGFEIASVDLDLGEPEAGQEVVKKASKPVKFMSKLWVAGMTA</sequence>
<dbReference type="EMBL" id="KU613353">
    <property type="protein sequence ID" value="AMO43835.1"/>
    <property type="molecule type" value="Genomic_DNA"/>
</dbReference>
<dbReference type="Proteomes" id="UP000201448">
    <property type="component" value="Segment"/>
</dbReference>
<name>A0A127KPI4_9CAUD</name>
<dbReference type="RefSeq" id="YP_009301890.1">
    <property type="nucleotide sequence ID" value="NC_031238.1"/>
</dbReference>
<gene>
    <name evidence="1" type="ORF">PBI_CATALINA_68</name>
</gene>
<dbReference type="Pfam" id="PF24206">
    <property type="entry name" value="DUF7429"/>
    <property type="match status" value="1"/>
</dbReference>
<evidence type="ECO:0000313" key="1">
    <source>
        <dbReference type="EMBL" id="AMO43835.1"/>
    </source>
</evidence>
<evidence type="ECO:0000313" key="2">
    <source>
        <dbReference type="Proteomes" id="UP000201448"/>
    </source>
</evidence>
<accession>A0A127KPI4</accession>
<proteinExistence type="predicted"/>
<organism evidence="1 2">
    <name type="scientific">Mycobacterium phage Catalina</name>
    <dbReference type="NCBI Taxonomy" id="1792253"/>
    <lineage>
        <taxon>Viruses</taxon>
        <taxon>Duplodnaviria</taxon>
        <taxon>Heunggongvirae</taxon>
        <taxon>Uroviricota</taxon>
        <taxon>Caudoviricetes</taxon>
        <taxon>Fromanvirus</taxon>
        <taxon>Fromanvirus packman</taxon>
    </lineage>
</organism>
<dbReference type="OrthoDB" id="28374at10239"/>
<dbReference type="InterPro" id="IPR055852">
    <property type="entry name" value="DUF7429"/>
</dbReference>
<dbReference type="GeneID" id="29122818"/>
<reference evidence="1 2" key="1">
    <citation type="submission" date="2016-01" db="EMBL/GenBank/DDBJ databases">
        <authorList>
            <person name="Cotto-Rosario A."/>
            <person name="Gomez-Fuentes N."/>
            <person name="Berrios-Ruiz J."/>
            <person name="Caceres-Velazquez C."/>
            <person name="Casiano-Real M."/>
            <person name="Cotto-Berrios I."/>
            <person name="Crespo-Vega V."/>
            <person name="DeJesus-David M."/>
            <person name="DelToro-Sanchez C.J."/>
            <person name="Diaz-Morales C.J."/>
            <person name="Espada-Ramos M."/>
            <person name="Feliciano-Torres M.J."/>
            <person name="Fernandez-Rodriguez P.M."/>
            <person name="Fernandez-Martinez M."/>
            <person name="Figueroa-Concepcion D."/>
            <person name="Figueroa-Bermudez M.L."/>
            <person name="Garcia-Delgado K."/>
            <person name="Nunez-Rodriguez C."/>
            <person name="Quiles-Santiago A.M."/>
            <person name="Rodriguez-Gonzalez A."/>
            <person name="Santiago-Burgos D."/>
            <person name="Solivan-Perez E."/>
            <person name="Torres-Vazquez A."/>
            <person name="Verdejo-Lopez V."/>
            <person name="Vazquez E."/>
            <person name="Rubin M.R."/>
            <person name="Ware V.C."/>
            <person name="Bradley K.W."/>
            <person name="Asai D.J."/>
            <person name="Bowman C.A."/>
            <person name="Russell D.A."/>
            <person name="Pope W.H."/>
            <person name="Jacobs-Sera D."/>
            <person name="Hendrix R.W."/>
            <person name="Hatfull G.F."/>
        </authorList>
    </citation>
    <scope>NUCLEOTIDE SEQUENCE [LARGE SCALE GENOMIC DNA]</scope>
</reference>
<protein>
    <submittedName>
        <fullName evidence="1">Uncharacterized protein</fullName>
    </submittedName>
</protein>